<protein>
    <submittedName>
        <fullName evidence="3">MecA-like transpeptidase family protein</fullName>
    </submittedName>
</protein>
<dbReference type="GO" id="GO:0046677">
    <property type="term" value="P:response to antibiotic"/>
    <property type="evidence" value="ECO:0007669"/>
    <property type="project" value="InterPro"/>
</dbReference>
<dbReference type="Gene3D" id="3.10.450.50">
    <property type="match status" value="1"/>
</dbReference>
<dbReference type="AlphaFoldDB" id="A0A316D927"/>
<feature type="signal peptide" evidence="1">
    <location>
        <begin position="1"/>
        <end position="29"/>
    </location>
</feature>
<dbReference type="Pfam" id="PF05223">
    <property type="entry name" value="MecA_N"/>
    <property type="match status" value="1"/>
</dbReference>
<evidence type="ECO:0000313" key="3">
    <source>
        <dbReference type="EMBL" id="PWK13479.1"/>
    </source>
</evidence>
<sequence>MFRPNKILTKLLVSGALAVGIGWGGSVYATQEDQKSATKMVEDYVSAFTKNDVAGMVKHVKDSRAKDSNELEAMYQQFVKQNTDEHAQLKLDGIVEASDGTYLANFQMKTDLYEKGWVQYSLPLIKENGEWKIYVDGNLVVDTKIKK</sequence>
<dbReference type="Proteomes" id="UP000245634">
    <property type="component" value="Unassembled WGS sequence"/>
</dbReference>
<feature type="domain" description="NTF2-like N-terminal transpeptidase" evidence="2">
    <location>
        <begin position="37"/>
        <end position="135"/>
    </location>
</feature>
<feature type="chain" id="PRO_5016343666" evidence="1">
    <location>
        <begin position="30"/>
        <end position="147"/>
    </location>
</feature>
<dbReference type="RefSeq" id="WP_109688770.1">
    <property type="nucleotide sequence ID" value="NZ_QGGL01000007.1"/>
</dbReference>
<accession>A0A316D927</accession>
<evidence type="ECO:0000259" key="2">
    <source>
        <dbReference type="Pfam" id="PF05223"/>
    </source>
</evidence>
<evidence type="ECO:0000256" key="1">
    <source>
        <dbReference type="SAM" id="SignalP"/>
    </source>
</evidence>
<evidence type="ECO:0000313" key="4">
    <source>
        <dbReference type="Proteomes" id="UP000245634"/>
    </source>
</evidence>
<name>A0A316D927_9BACL</name>
<proteinExistence type="predicted"/>
<comment type="caution">
    <text evidence="3">The sequence shown here is derived from an EMBL/GenBank/DDBJ whole genome shotgun (WGS) entry which is preliminary data.</text>
</comment>
<reference evidence="3 4" key="1">
    <citation type="submission" date="2018-05" db="EMBL/GenBank/DDBJ databases">
        <title>Genomic Encyclopedia of Type Strains, Phase IV (KMG-IV): sequencing the most valuable type-strain genomes for metagenomic binning, comparative biology and taxonomic classification.</title>
        <authorList>
            <person name="Goeker M."/>
        </authorList>
    </citation>
    <scope>NUCLEOTIDE SEQUENCE [LARGE SCALE GENOMIC DNA]</scope>
    <source>
        <strain evidence="3 4">DSM 18773</strain>
    </source>
</reference>
<gene>
    <name evidence="3" type="ORF">C7459_107147</name>
</gene>
<organism evidence="3 4">
    <name type="scientific">Tumebacillus permanentifrigoris</name>
    <dbReference type="NCBI Taxonomy" id="378543"/>
    <lineage>
        <taxon>Bacteria</taxon>
        <taxon>Bacillati</taxon>
        <taxon>Bacillota</taxon>
        <taxon>Bacilli</taxon>
        <taxon>Bacillales</taxon>
        <taxon>Alicyclobacillaceae</taxon>
        <taxon>Tumebacillus</taxon>
    </lineage>
</organism>
<dbReference type="InterPro" id="IPR007887">
    <property type="entry name" value="MecA_N"/>
</dbReference>
<dbReference type="EMBL" id="QGGL01000007">
    <property type="protein sequence ID" value="PWK13479.1"/>
    <property type="molecule type" value="Genomic_DNA"/>
</dbReference>
<dbReference type="InterPro" id="IPR032710">
    <property type="entry name" value="NTF2-like_dom_sf"/>
</dbReference>
<keyword evidence="4" id="KW-1185">Reference proteome</keyword>
<dbReference type="SUPFAM" id="SSF54427">
    <property type="entry name" value="NTF2-like"/>
    <property type="match status" value="1"/>
</dbReference>
<dbReference type="OrthoDB" id="2991766at2"/>
<keyword evidence="1" id="KW-0732">Signal</keyword>